<reference evidence="1 2" key="1">
    <citation type="submission" date="2018-12" db="EMBL/GenBank/DDBJ databases">
        <title>Complete genome of Litorilituus sediminis.</title>
        <authorList>
            <person name="Liu A."/>
            <person name="Rong J."/>
        </authorList>
    </citation>
    <scope>NUCLEOTIDE SEQUENCE [LARGE SCALE GENOMIC DNA]</scope>
    <source>
        <strain evidence="1 2">JCM 17549</strain>
    </source>
</reference>
<dbReference type="EMBL" id="CP034759">
    <property type="protein sequence ID" value="QBG35676.1"/>
    <property type="molecule type" value="Genomic_DNA"/>
</dbReference>
<dbReference type="AlphaFoldDB" id="A0A4P6P2K4"/>
<dbReference type="KEGG" id="lsd:EMK97_08120"/>
<dbReference type="InterPro" id="IPR048034">
    <property type="entry name" value="CopL-like"/>
</dbReference>
<organism evidence="1 2">
    <name type="scientific">Litorilituus sediminis</name>
    <dbReference type="NCBI Taxonomy" id="718192"/>
    <lineage>
        <taxon>Bacteria</taxon>
        <taxon>Pseudomonadati</taxon>
        <taxon>Pseudomonadota</taxon>
        <taxon>Gammaproteobacteria</taxon>
        <taxon>Alteromonadales</taxon>
        <taxon>Colwelliaceae</taxon>
        <taxon>Litorilituus</taxon>
    </lineage>
</organism>
<dbReference type="Proteomes" id="UP000290244">
    <property type="component" value="Chromosome"/>
</dbReference>
<dbReference type="NCBIfam" id="NF033807">
    <property type="entry name" value="CopL_fam"/>
    <property type="match status" value="1"/>
</dbReference>
<protein>
    <recommendedName>
        <fullName evidence="3">DUF2946 domain-containing protein</fullName>
    </recommendedName>
</protein>
<evidence type="ECO:0000313" key="1">
    <source>
        <dbReference type="EMBL" id="QBG35676.1"/>
    </source>
</evidence>
<name>A0A4P6P2K4_9GAMM</name>
<sequence length="128" mass="13932">MNSSTLRILTILLLCFTFVGQVMANTVMSYHMVSMQAHSATMSAKHTMPMSHHGDEHTMHQSEQAESSAEQCCDISCYCLTTACSSLAAMVAGFNQNTPVVQSASITNRSNLALSQYSSSLYRPPIFA</sequence>
<dbReference type="RefSeq" id="WP_130601084.1">
    <property type="nucleotide sequence ID" value="NZ_CP034759.1"/>
</dbReference>
<keyword evidence="2" id="KW-1185">Reference proteome</keyword>
<evidence type="ECO:0000313" key="2">
    <source>
        <dbReference type="Proteomes" id="UP000290244"/>
    </source>
</evidence>
<gene>
    <name evidence="1" type="ORF">EMK97_08120</name>
</gene>
<accession>A0A4P6P2K4</accession>
<proteinExistence type="predicted"/>
<evidence type="ECO:0008006" key="3">
    <source>
        <dbReference type="Google" id="ProtNLM"/>
    </source>
</evidence>